<dbReference type="EMBL" id="CP036339">
    <property type="protein sequence ID" value="QDT73613.1"/>
    <property type="molecule type" value="Genomic_DNA"/>
</dbReference>
<proteinExistence type="predicted"/>
<dbReference type="Proteomes" id="UP000317909">
    <property type="component" value="Chromosome"/>
</dbReference>
<evidence type="ECO:0000313" key="2">
    <source>
        <dbReference type="Proteomes" id="UP000317909"/>
    </source>
</evidence>
<reference evidence="1 2" key="1">
    <citation type="submission" date="2019-02" db="EMBL/GenBank/DDBJ databases">
        <title>Deep-cultivation of Planctomycetes and their phenomic and genomic characterization uncovers novel biology.</title>
        <authorList>
            <person name="Wiegand S."/>
            <person name="Jogler M."/>
            <person name="Boedeker C."/>
            <person name="Pinto D."/>
            <person name="Vollmers J."/>
            <person name="Rivas-Marin E."/>
            <person name="Kohn T."/>
            <person name="Peeters S.H."/>
            <person name="Heuer A."/>
            <person name="Rast P."/>
            <person name="Oberbeckmann S."/>
            <person name="Bunk B."/>
            <person name="Jeske O."/>
            <person name="Meyerdierks A."/>
            <person name="Storesund J.E."/>
            <person name="Kallscheuer N."/>
            <person name="Luecker S."/>
            <person name="Lage O.M."/>
            <person name="Pohl T."/>
            <person name="Merkel B.J."/>
            <person name="Hornburger P."/>
            <person name="Mueller R.-W."/>
            <person name="Bruemmer F."/>
            <person name="Labrenz M."/>
            <person name="Spormann A.M."/>
            <person name="Op den Camp H."/>
            <person name="Overmann J."/>
            <person name="Amann R."/>
            <person name="Jetten M.S.M."/>
            <person name="Mascher T."/>
            <person name="Medema M.H."/>
            <person name="Devos D.P."/>
            <person name="Kaster A.-K."/>
            <person name="Ovreas L."/>
            <person name="Rohde M."/>
            <person name="Galperin M.Y."/>
            <person name="Jogler C."/>
        </authorList>
    </citation>
    <scope>NUCLEOTIDE SEQUENCE [LARGE SCALE GENOMIC DNA]</scope>
    <source>
        <strain evidence="1 2">I41</strain>
    </source>
</reference>
<name>A0A517TZ05_9BACT</name>
<keyword evidence="2" id="KW-1185">Reference proteome</keyword>
<accession>A0A517TZ05</accession>
<dbReference type="AlphaFoldDB" id="A0A517TZ05"/>
<gene>
    <name evidence="1" type="ORF">I41_28020</name>
</gene>
<organism evidence="1 2">
    <name type="scientific">Lacipirellula limnantheis</name>
    <dbReference type="NCBI Taxonomy" id="2528024"/>
    <lineage>
        <taxon>Bacteria</taxon>
        <taxon>Pseudomonadati</taxon>
        <taxon>Planctomycetota</taxon>
        <taxon>Planctomycetia</taxon>
        <taxon>Pirellulales</taxon>
        <taxon>Lacipirellulaceae</taxon>
        <taxon>Lacipirellula</taxon>
    </lineage>
</organism>
<dbReference type="KEGG" id="llh:I41_28020"/>
<sequence length="63" mass="7205">MTQSQLDQAVATATGDSRRTVSRLGFSLVDLADPAHEPLPCLPLRFLDWDRVSRRRYRRVAVH</sequence>
<evidence type="ECO:0000313" key="1">
    <source>
        <dbReference type="EMBL" id="QDT73613.1"/>
    </source>
</evidence>
<protein>
    <submittedName>
        <fullName evidence="1">Uncharacterized protein</fullName>
    </submittedName>
</protein>
<dbReference type="RefSeq" id="WP_145433185.1">
    <property type="nucleotide sequence ID" value="NZ_CP036339.1"/>
</dbReference>
<dbReference type="OrthoDB" id="281889at2"/>